<accession>A0A225CXN5</accession>
<reference evidence="2" key="1">
    <citation type="submission" date="2017-06" db="EMBL/GenBank/DDBJ databases">
        <title>Genome analysis of Fimbriiglobus ruber SP5, the first member of the order Planctomycetales with confirmed chitinolytic capability.</title>
        <authorList>
            <person name="Ravin N.V."/>
            <person name="Rakitin A.L."/>
            <person name="Ivanova A.A."/>
            <person name="Beletsky A.V."/>
            <person name="Kulichevskaya I.S."/>
            <person name="Mardanov A.V."/>
            <person name="Dedysh S.N."/>
        </authorList>
    </citation>
    <scope>NUCLEOTIDE SEQUENCE [LARGE SCALE GENOMIC DNA]</scope>
    <source>
        <strain evidence="2">SP5</strain>
    </source>
</reference>
<comment type="caution">
    <text evidence="1">The sequence shown here is derived from an EMBL/GenBank/DDBJ whole genome shotgun (WGS) entry which is preliminary data.</text>
</comment>
<sequence>MSGFSVRPRRVWRIRSGTAIHQNLDTTTVHILFLQSGWMGTSIRIEQMK</sequence>
<dbReference type="EMBL" id="NIDE01000020">
    <property type="protein sequence ID" value="OWK34130.1"/>
    <property type="molecule type" value="Genomic_DNA"/>
</dbReference>
<dbReference type="AlphaFoldDB" id="A0A225CXN5"/>
<organism evidence="1 2">
    <name type="scientific">Fimbriiglobus ruber</name>
    <dbReference type="NCBI Taxonomy" id="1908690"/>
    <lineage>
        <taxon>Bacteria</taxon>
        <taxon>Pseudomonadati</taxon>
        <taxon>Planctomycetota</taxon>
        <taxon>Planctomycetia</taxon>
        <taxon>Gemmatales</taxon>
        <taxon>Gemmataceae</taxon>
        <taxon>Fimbriiglobus</taxon>
    </lineage>
</organism>
<dbReference type="Proteomes" id="UP000214646">
    <property type="component" value="Unassembled WGS sequence"/>
</dbReference>
<evidence type="ECO:0000313" key="2">
    <source>
        <dbReference type="Proteomes" id="UP000214646"/>
    </source>
</evidence>
<proteinExistence type="predicted"/>
<evidence type="ECO:0000313" key="1">
    <source>
        <dbReference type="EMBL" id="OWK34130.1"/>
    </source>
</evidence>
<name>A0A225CXN5_9BACT</name>
<keyword evidence="2" id="KW-1185">Reference proteome</keyword>
<protein>
    <submittedName>
        <fullName evidence="1">Uncharacterized protein</fullName>
    </submittedName>
</protein>
<gene>
    <name evidence="1" type="ORF">FRUB_10101</name>
</gene>